<keyword evidence="3" id="KW-1185">Reference proteome</keyword>
<feature type="transmembrane region" description="Helical" evidence="1">
    <location>
        <begin position="120"/>
        <end position="139"/>
    </location>
</feature>
<gene>
    <name evidence="2" type="ORF">PQ455_02350</name>
</gene>
<dbReference type="Pfam" id="PF11026">
    <property type="entry name" value="DUF2721"/>
    <property type="match status" value="1"/>
</dbReference>
<proteinExistence type="predicted"/>
<protein>
    <submittedName>
        <fullName evidence="2">DUF2721 domain-containing protein</fullName>
    </submittedName>
</protein>
<evidence type="ECO:0000313" key="2">
    <source>
        <dbReference type="EMBL" id="WCT74093.1"/>
    </source>
</evidence>
<organism evidence="2 3">
    <name type="scientific">Sphingomonas naphthae</name>
    <dbReference type="NCBI Taxonomy" id="1813468"/>
    <lineage>
        <taxon>Bacteria</taxon>
        <taxon>Pseudomonadati</taxon>
        <taxon>Pseudomonadota</taxon>
        <taxon>Alphaproteobacteria</taxon>
        <taxon>Sphingomonadales</taxon>
        <taxon>Sphingomonadaceae</taxon>
        <taxon>Sphingomonas</taxon>
    </lineage>
</organism>
<sequence>MGGLIADAFRVSSLPNLAHTIQLALAPVFLLTGIAGLLNMMVGRLARIVDRARKIEENFTPSDHPSHGRQVAELRLIDRRITLVNNAVFLCTASAMVVCVLVAVLFIARLAGLGFARTMAVIFVIAMLLLIAGLALFLVEIRIAVAAIRVRDELLERRR</sequence>
<keyword evidence="1" id="KW-1133">Transmembrane helix</keyword>
<reference evidence="2 3" key="1">
    <citation type="submission" date="2023-02" db="EMBL/GenBank/DDBJ databases">
        <title>Genome sequence of Sphingomonas naphthae.</title>
        <authorList>
            <person name="Kim S."/>
            <person name="Heo J."/>
            <person name="Kwon S.-W."/>
        </authorList>
    </citation>
    <scope>NUCLEOTIDE SEQUENCE [LARGE SCALE GENOMIC DNA]</scope>
    <source>
        <strain evidence="2 3">KACC 18716</strain>
    </source>
</reference>
<keyword evidence="1" id="KW-0472">Membrane</keyword>
<dbReference type="Proteomes" id="UP001220395">
    <property type="component" value="Chromosome"/>
</dbReference>
<dbReference type="InterPro" id="IPR021279">
    <property type="entry name" value="DUF2721"/>
</dbReference>
<keyword evidence="1" id="KW-0812">Transmembrane</keyword>
<dbReference type="EMBL" id="CP117411">
    <property type="protein sequence ID" value="WCT74093.1"/>
    <property type="molecule type" value="Genomic_DNA"/>
</dbReference>
<feature type="transmembrane region" description="Helical" evidence="1">
    <location>
        <begin position="20"/>
        <end position="42"/>
    </location>
</feature>
<dbReference type="RefSeq" id="WP_273688851.1">
    <property type="nucleotide sequence ID" value="NZ_CP117411.1"/>
</dbReference>
<name>A0ABY7TM63_9SPHN</name>
<evidence type="ECO:0000313" key="3">
    <source>
        <dbReference type="Proteomes" id="UP001220395"/>
    </source>
</evidence>
<feature type="transmembrane region" description="Helical" evidence="1">
    <location>
        <begin position="83"/>
        <end position="108"/>
    </location>
</feature>
<accession>A0ABY7TM63</accession>
<evidence type="ECO:0000256" key="1">
    <source>
        <dbReference type="SAM" id="Phobius"/>
    </source>
</evidence>